<keyword evidence="1" id="KW-1133">Transmembrane helix</keyword>
<keyword evidence="4" id="KW-1185">Reference proteome</keyword>
<organism evidence="3 4">
    <name type="scientific">Aristolochia fimbriata</name>
    <name type="common">White veined hardy Dutchman's pipe vine</name>
    <dbReference type="NCBI Taxonomy" id="158543"/>
    <lineage>
        <taxon>Eukaryota</taxon>
        <taxon>Viridiplantae</taxon>
        <taxon>Streptophyta</taxon>
        <taxon>Embryophyta</taxon>
        <taxon>Tracheophyta</taxon>
        <taxon>Spermatophyta</taxon>
        <taxon>Magnoliopsida</taxon>
        <taxon>Magnoliidae</taxon>
        <taxon>Piperales</taxon>
        <taxon>Aristolochiaceae</taxon>
        <taxon>Aristolochia</taxon>
    </lineage>
</organism>
<dbReference type="AlphaFoldDB" id="A0AAV7EK12"/>
<dbReference type="SUPFAM" id="SSF63829">
    <property type="entry name" value="Calcium-dependent phosphotriesterase"/>
    <property type="match status" value="1"/>
</dbReference>
<dbReference type="PANTHER" id="PTHR13833:SF71">
    <property type="entry name" value="NHL DOMAIN-CONTAINING PROTEIN"/>
    <property type="match status" value="1"/>
</dbReference>
<dbReference type="InterPro" id="IPR011042">
    <property type="entry name" value="6-blade_b-propeller_TolB-like"/>
</dbReference>
<evidence type="ECO:0000256" key="1">
    <source>
        <dbReference type="SAM" id="Phobius"/>
    </source>
</evidence>
<keyword evidence="2" id="KW-0732">Signal</keyword>
<dbReference type="Gene3D" id="2.120.10.30">
    <property type="entry name" value="TolB, C-terminal domain"/>
    <property type="match status" value="1"/>
</dbReference>
<comment type="caution">
    <text evidence="3">The sequence shown here is derived from an EMBL/GenBank/DDBJ whole genome shotgun (WGS) entry which is preliminary data.</text>
</comment>
<proteinExistence type="predicted"/>
<protein>
    <recommendedName>
        <fullName evidence="5">NHL repeat-containing protein</fullName>
    </recommendedName>
</protein>
<feature type="chain" id="PRO_5043596927" description="NHL repeat-containing protein" evidence="2">
    <location>
        <begin position="33"/>
        <end position="415"/>
    </location>
</feature>
<dbReference type="EMBL" id="JAINDJ010000004">
    <property type="protein sequence ID" value="KAG9448731.1"/>
    <property type="molecule type" value="Genomic_DNA"/>
</dbReference>
<keyword evidence="1" id="KW-0472">Membrane</keyword>
<gene>
    <name evidence="3" type="ORF">H6P81_008696</name>
</gene>
<feature type="transmembrane region" description="Helical" evidence="1">
    <location>
        <begin position="209"/>
        <end position="232"/>
    </location>
</feature>
<accession>A0AAV7EK12</accession>
<evidence type="ECO:0000256" key="2">
    <source>
        <dbReference type="SAM" id="SignalP"/>
    </source>
</evidence>
<reference evidence="3 4" key="1">
    <citation type="submission" date="2021-07" db="EMBL/GenBank/DDBJ databases">
        <title>The Aristolochia fimbriata genome: insights into angiosperm evolution, floral development and chemical biosynthesis.</title>
        <authorList>
            <person name="Jiao Y."/>
        </authorList>
    </citation>
    <scope>NUCLEOTIDE SEQUENCE [LARGE SCALE GENOMIC DNA]</scope>
    <source>
        <strain evidence="3">IBCAS-2021</strain>
        <tissue evidence="3">Leaf</tissue>
    </source>
</reference>
<dbReference type="PANTHER" id="PTHR13833">
    <property type="match status" value="1"/>
</dbReference>
<name>A0AAV7EK12_ARIFI</name>
<evidence type="ECO:0000313" key="3">
    <source>
        <dbReference type="EMBL" id="KAG9448731.1"/>
    </source>
</evidence>
<evidence type="ECO:0008006" key="5">
    <source>
        <dbReference type="Google" id="ProtNLM"/>
    </source>
</evidence>
<feature type="transmembrane region" description="Helical" evidence="1">
    <location>
        <begin position="286"/>
        <end position="305"/>
    </location>
</feature>
<dbReference type="Proteomes" id="UP000825729">
    <property type="component" value="Unassembled WGS sequence"/>
</dbReference>
<sequence>MGEWSPKFGIMASALFSFLFLLFNLSAPLAASDPLFEDGYTVTTVYDGKKSLNSIYPFSILPRPGSRDILLLDSHSSAFYTASLPISKESRLDLFAGNGEGFSDGGLTTAKFNHPRDFAVDTKGNVYVADKNGVIRKISKTGVTTIAGGLGREGTADGPGRNASFSNSFNLAFIPEICALMISDHGTRLIRQINLKPEECVEDSPHTELGLAAASMIGVLCLLAGAVTGFAARPYVFPHGGTLKLPICKEIWKLCQINLGTQIQITSSDVRSAVASSAPFKLLDTFVRLIISQLCLMFGVNALMATRRSQTVSVSSADRSKEKSLLFQDPVKDLISFDVGAGVPGLEKPNEQATEMVDVSESRFTKIEKMIESSISAFVNEAREEGKIDSYNSGFGRRKPFADDNVKCSSECGWT</sequence>
<feature type="signal peptide" evidence="2">
    <location>
        <begin position="1"/>
        <end position="32"/>
    </location>
</feature>
<evidence type="ECO:0000313" key="4">
    <source>
        <dbReference type="Proteomes" id="UP000825729"/>
    </source>
</evidence>
<keyword evidence="1" id="KW-0812">Transmembrane</keyword>